<organism evidence="2 3">
    <name type="scientific">Paenibacillus xanthanilyticus</name>
    <dbReference type="NCBI Taxonomy" id="1783531"/>
    <lineage>
        <taxon>Bacteria</taxon>
        <taxon>Bacillati</taxon>
        <taxon>Bacillota</taxon>
        <taxon>Bacilli</taxon>
        <taxon>Bacillales</taxon>
        <taxon>Paenibacillaceae</taxon>
        <taxon>Paenibacillus</taxon>
    </lineage>
</organism>
<dbReference type="SUPFAM" id="SSF109854">
    <property type="entry name" value="DinB/YfiT-like putative metalloenzymes"/>
    <property type="match status" value="1"/>
</dbReference>
<dbReference type="EMBL" id="JBHSAM010000014">
    <property type="protein sequence ID" value="MFC4098894.1"/>
    <property type="molecule type" value="Genomic_DNA"/>
</dbReference>
<dbReference type="RefSeq" id="WP_377717592.1">
    <property type="nucleotide sequence ID" value="NZ_JBHSAM010000014.1"/>
</dbReference>
<comment type="caution">
    <text evidence="2">The sequence shown here is derived from an EMBL/GenBank/DDBJ whole genome shotgun (WGS) entry which is preliminary data.</text>
</comment>
<dbReference type="InterPro" id="IPR024775">
    <property type="entry name" value="DinB-like"/>
</dbReference>
<reference evidence="3" key="1">
    <citation type="journal article" date="2019" name="Int. J. Syst. Evol. Microbiol.">
        <title>The Global Catalogue of Microorganisms (GCM) 10K type strain sequencing project: providing services to taxonomists for standard genome sequencing and annotation.</title>
        <authorList>
            <consortium name="The Broad Institute Genomics Platform"/>
            <consortium name="The Broad Institute Genome Sequencing Center for Infectious Disease"/>
            <person name="Wu L."/>
            <person name="Ma J."/>
        </authorList>
    </citation>
    <scope>NUCLEOTIDE SEQUENCE [LARGE SCALE GENOMIC DNA]</scope>
    <source>
        <strain evidence="3">IBRC-M 10987</strain>
    </source>
</reference>
<evidence type="ECO:0000259" key="1">
    <source>
        <dbReference type="Pfam" id="PF12867"/>
    </source>
</evidence>
<gene>
    <name evidence="2" type="ORF">ACFOZ8_04415</name>
</gene>
<dbReference type="Pfam" id="PF12867">
    <property type="entry name" value="DinB_2"/>
    <property type="match status" value="1"/>
</dbReference>
<evidence type="ECO:0000313" key="3">
    <source>
        <dbReference type="Proteomes" id="UP001595715"/>
    </source>
</evidence>
<dbReference type="InterPro" id="IPR034660">
    <property type="entry name" value="DinB/YfiT-like"/>
</dbReference>
<dbReference type="Gene3D" id="1.20.120.450">
    <property type="entry name" value="dinb family like domain"/>
    <property type="match status" value="1"/>
</dbReference>
<feature type="domain" description="DinB-like" evidence="1">
    <location>
        <begin position="8"/>
        <end position="146"/>
    </location>
</feature>
<name>A0ABV8JWX4_9BACL</name>
<protein>
    <submittedName>
        <fullName evidence="2">DinB family protein</fullName>
    </submittedName>
</protein>
<dbReference type="Proteomes" id="UP001595715">
    <property type="component" value="Unassembled WGS sequence"/>
</dbReference>
<evidence type="ECO:0000313" key="2">
    <source>
        <dbReference type="EMBL" id="MFC4098894.1"/>
    </source>
</evidence>
<accession>A0ABV8JWX4</accession>
<proteinExistence type="predicted"/>
<keyword evidence="3" id="KW-1185">Reference proteome</keyword>
<sequence length="155" mass="17353">MALNATAQLEAFLALVPAAIADLSVEAMVTPPHPGKWSRLQILGHLCDSALHNLTRFVHVQHRPEPLQLQPYNQDEWVAAQRYADAPIEEIIALWVSLNRSIVRMIAHLPDEVTARTVRLPSGETQTLAWLITDYVAHLKHHLRQIVLGDAMLLA</sequence>